<evidence type="ECO:0000313" key="1">
    <source>
        <dbReference type="EMBL" id="MFG6457141.1"/>
    </source>
</evidence>
<accession>A0ABW7G5E0</accession>
<dbReference type="EMBL" id="JBIGIA010000006">
    <property type="protein sequence ID" value="MFG6457141.1"/>
    <property type="molecule type" value="Genomic_DNA"/>
</dbReference>
<sequence length="230" mass="24733">MIAYYPRFREGAGPGLVPKLGGLPWGFPQRLWPVCEECGGAMSHLAQLPHEPRTMPVGDGQVLFIFKCESGDGCSFWEHDGGANAVVTVDRSALGDSPTPAPESDGVPAPVLREIGITGWDEKDDGAPPELEAAFYRYGTHSDLPKAISAPHNWAGGWHTKSGGVPCWTANGAQAQPDIPPGRLLLQIDNWLELEGGETAEIANFCSDGTAYVFVDRSVVPPTYSMFINR</sequence>
<dbReference type="RefSeq" id="WP_394487973.1">
    <property type="nucleotide sequence ID" value="NZ_JBIGIA010000006.1"/>
</dbReference>
<evidence type="ECO:0000313" key="2">
    <source>
        <dbReference type="Proteomes" id="UP001606305"/>
    </source>
</evidence>
<evidence type="ECO:0008006" key="3">
    <source>
        <dbReference type="Google" id="ProtNLM"/>
    </source>
</evidence>
<name>A0ABW7G5E0_9BURK</name>
<dbReference type="Proteomes" id="UP001606305">
    <property type="component" value="Unassembled WGS sequence"/>
</dbReference>
<proteinExistence type="predicted"/>
<protein>
    <recommendedName>
        <fullName evidence="3">DUF1963 domain-containing protein</fullName>
    </recommendedName>
</protein>
<reference evidence="1 2" key="1">
    <citation type="submission" date="2024-09" db="EMBL/GenBank/DDBJ databases">
        <title>Novel species of the genus Pelomonas and Roseateles isolated from streams.</title>
        <authorList>
            <person name="Lu H."/>
        </authorList>
    </citation>
    <scope>NUCLEOTIDE SEQUENCE [LARGE SCALE GENOMIC DNA]</scope>
    <source>
        <strain evidence="1 2">BYS96W</strain>
    </source>
</reference>
<dbReference type="Gene3D" id="2.30.320.10">
    <property type="entry name" value="YwqG-like"/>
    <property type="match status" value="1"/>
</dbReference>
<comment type="caution">
    <text evidence="1">The sequence shown here is derived from an EMBL/GenBank/DDBJ whole genome shotgun (WGS) entry which is preliminary data.</text>
</comment>
<keyword evidence="2" id="KW-1185">Reference proteome</keyword>
<organism evidence="1 2">
    <name type="scientific">Pelomonas nitida</name>
    <dbReference type="NCBI Taxonomy" id="3299027"/>
    <lineage>
        <taxon>Bacteria</taxon>
        <taxon>Pseudomonadati</taxon>
        <taxon>Pseudomonadota</taxon>
        <taxon>Betaproteobacteria</taxon>
        <taxon>Burkholderiales</taxon>
        <taxon>Sphaerotilaceae</taxon>
        <taxon>Roseateles</taxon>
    </lineage>
</organism>
<gene>
    <name evidence="1" type="ORF">ACG00X_09870</name>
</gene>